<protein>
    <submittedName>
        <fullName evidence="2">Uncharacterized protein</fullName>
    </submittedName>
</protein>
<name>A0A556C3B2_BREAU</name>
<feature type="region of interest" description="Disordered" evidence="1">
    <location>
        <begin position="89"/>
        <end position="108"/>
    </location>
</feature>
<sequence length="108" mass="12264">MAKTARSLAATLLRYIAGHDGREFTADEITAWAFQVSENPTITEAEWRNAIERYYSVEGVRNARPGDVLAAAKRLRDRRIGLNRVQLESNPQHVPCPPELRYQARRAS</sequence>
<comment type="caution">
    <text evidence="2">The sequence shown here is derived from an EMBL/GenBank/DDBJ whole genome shotgun (WGS) entry which is preliminary data.</text>
</comment>
<gene>
    <name evidence="2" type="ORF">FO013_21155</name>
</gene>
<evidence type="ECO:0000313" key="2">
    <source>
        <dbReference type="EMBL" id="TSI11954.1"/>
    </source>
</evidence>
<proteinExistence type="predicted"/>
<dbReference type="Proteomes" id="UP000316406">
    <property type="component" value="Unassembled WGS sequence"/>
</dbReference>
<dbReference type="EMBL" id="VLTK01000023">
    <property type="protein sequence ID" value="TSI11954.1"/>
    <property type="molecule type" value="Genomic_DNA"/>
</dbReference>
<dbReference type="RefSeq" id="WP_143924539.1">
    <property type="nucleotide sequence ID" value="NZ_VLTK01000023.1"/>
</dbReference>
<dbReference type="AlphaFoldDB" id="A0A556C3B2"/>
<reference evidence="2 3" key="1">
    <citation type="submission" date="2019-07" db="EMBL/GenBank/DDBJ databases">
        <title>Draft genome sequence of Brevibacterium aurantiacum XU54 isolated from Xinjiang China.</title>
        <authorList>
            <person name="Xu X."/>
        </authorList>
    </citation>
    <scope>NUCLEOTIDE SEQUENCE [LARGE SCALE GENOMIC DNA]</scope>
    <source>
        <strain evidence="2 3">XU54</strain>
    </source>
</reference>
<evidence type="ECO:0000256" key="1">
    <source>
        <dbReference type="SAM" id="MobiDB-lite"/>
    </source>
</evidence>
<organism evidence="2 3">
    <name type="scientific">Brevibacterium aurantiacum</name>
    <dbReference type="NCBI Taxonomy" id="273384"/>
    <lineage>
        <taxon>Bacteria</taxon>
        <taxon>Bacillati</taxon>
        <taxon>Actinomycetota</taxon>
        <taxon>Actinomycetes</taxon>
        <taxon>Micrococcales</taxon>
        <taxon>Brevibacteriaceae</taxon>
        <taxon>Brevibacterium</taxon>
    </lineage>
</organism>
<evidence type="ECO:0000313" key="3">
    <source>
        <dbReference type="Proteomes" id="UP000316406"/>
    </source>
</evidence>
<dbReference type="OrthoDB" id="4764618at2"/>
<accession>A0A556C3B2</accession>
<keyword evidence="3" id="KW-1185">Reference proteome</keyword>